<comment type="caution">
    <text evidence="1">The sequence shown here is derived from an EMBL/GenBank/DDBJ whole genome shotgun (WGS) entry which is preliminary data.</text>
</comment>
<organism evidence="1 2">
    <name type="scientific">Azotobacter bryophylli</name>
    <dbReference type="NCBI Taxonomy" id="1986537"/>
    <lineage>
        <taxon>Bacteria</taxon>
        <taxon>Pseudomonadati</taxon>
        <taxon>Pseudomonadota</taxon>
        <taxon>Gammaproteobacteria</taxon>
        <taxon>Pseudomonadales</taxon>
        <taxon>Pseudomonadaceae</taxon>
        <taxon>Azotobacter</taxon>
    </lineage>
</organism>
<dbReference type="Proteomes" id="UP001595457">
    <property type="component" value="Unassembled WGS sequence"/>
</dbReference>
<dbReference type="RefSeq" id="WP_377815765.1">
    <property type="nucleotide sequence ID" value="NZ_JBHRSJ010000034.1"/>
</dbReference>
<sequence length="67" mass="7414">MYGQLALAQFHTESPLQILQSAAGFYIGTADELGPLTRESEEYFPTTEAAAKALETHSWTQRHDSLS</sequence>
<protein>
    <submittedName>
        <fullName evidence="1">Uncharacterized protein</fullName>
    </submittedName>
</protein>
<proteinExistence type="predicted"/>
<reference evidence="2" key="1">
    <citation type="journal article" date="2019" name="Int. J. Syst. Evol. Microbiol.">
        <title>The Global Catalogue of Microorganisms (GCM) 10K type strain sequencing project: providing services to taxonomists for standard genome sequencing and annotation.</title>
        <authorList>
            <consortium name="The Broad Institute Genomics Platform"/>
            <consortium name="The Broad Institute Genome Sequencing Center for Infectious Disease"/>
            <person name="Wu L."/>
            <person name="Ma J."/>
        </authorList>
    </citation>
    <scope>NUCLEOTIDE SEQUENCE [LARGE SCALE GENOMIC DNA]</scope>
    <source>
        <strain evidence="2">KCTC 62195</strain>
    </source>
</reference>
<gene>
    <name evidence="1" type="ORF">ACFOJE_16745</name>
</gene>
<evidence type="ECO:0000313" key="2">
    <source>
        <dbReference type="Proteomes" id="UP001595457"/>
    </source>
</evidence>
<name>A0ABV7AZ88_9GAMM</name>
<accession>A0ABV7AZ88</accession>
<dbReference type="EMBL" id="JBHRSJ010000034">
    <property type="protein sequence ID" value="MFC2973852.1"/>
    <property type="molecule type" value="Genomic_DNA"/>
</dbReference>
<evidence type="ECO:0000313" key="1">
    <source>
        <dbReference type="EMBL" id="MFC2973852.1"/>
    </source>
</evidence>
<keyword evidence="2" id="KW-1185">Reference proteome</keyword>